<evidence type="ECO:0000256" key="1">
    <source>
        <dbReference type="SAM" id="MobiDB-lite"/>
    </source>
</evidence>
<keyword evidence="3" id="KW-1185">Reference proteome</keyword>
<dbReference type="RefSeq" id="WP_127028817.1">
    <property type="nucleotide sequence ID" value="NZ_RYFG02000120.1"/>
</dbReference>
<name>A0ABY3C5U6_9GAMM</name>
<accession>A0ABY3C5U6</accession>
<organism evidence="2 3">
    <name type="scientific">Candidatus Methylobacter oryzae</name>
    <dbReference type="NCBI Taxonomy" id="2497749"/>
    <lineage>
        <taxon>Bacteria</taxon>
        <taxon>Pseudomonadati</taxon>
        <taxon>Pseudomonadota</taxon>
        <taxon>Gammaproteobacteria</taxon>
        <taxon>Methylococcales</taxon>
        <taxon>Methylococcaceae</taxon>
        <taxon>Methylobacter</taxon>
    </lineage>
</organism>
<reference evidence="2 3" key="1">
    <citation type="journal article" date="2019" name="Antonie Van Leeuwenhoek">
        <title>Description of 'Ca. Methylobacter oryzae' KRF1, a novel species from the environmentally important Methylobacter clade 2.</title>
        <authorList>
            <person name="Khatri K."/>
            <person name="Mohite J.A."/>
            <person name="Pandit P.S."/>
            <person name="Bahulikar R."/>
            <person name="Rahalkar M.C."/>
        </authorList>
    </citation>
    <scope>NUCLEOTIDE SEQUENCE [LARGE SCALE GENOMIC DNA]</scope>
    <source>
        <strain evidence="2 3">KRF1</strain>
    </source>
</reference>
<feature type="region of interest" description="Disordered" evidence="1">
    <location>
        <begin position="26"/>
        <end position="56"/>
    </location>
</feature>
<dbReference type="EMBL" id="RYFG02000120">
    <property type="protein sequence ID" value="TRW89989.1"/>
    <property type="molecule type" value="Genomic_DNA"/>
</dbReference>
<evidence type="ECO:0000313" key="2">
    <source>
        <dbReference type="EMBL" id="TRW89989.1"/>
    </source>
</evidence>
<proteinExistence type="predicted"/>
<gene>
    <name evidence="2" type="ORF">EKO24_020430</name>
</gene>
<feature type="compositionally biased region" description="Low complexity" evidence="1">
    <location>
        <begin position="37"/>
        <end position="50"/>
    </location>
</feature>
<evidence type="ECO:0000313" key="3">
    <source>
        <dbReference type="Proteomes" id="UP000733744"/>
    </source>
</evidence>
<protein>
    <submittedName>
        <fullName evidence="2">Uncharacterized protein</fullName>
    </submittedName>
</protein>
<sequence>MKTVLESLSGLVSSLTAIFCPKKQEACSAKETPVSAPAPEAKAAEQQKQQPEPEIKPVADVEVNAEPTAVNSQITDTVAVASTPAPEPVKQPVETPAPVKQQAKEAPAPTVEKDIEFPEDSILKRHYFTHIFTMVEALSPECPEDSVLRRHHYTLLISEIDQCLHDKKAMEKLINDYQHLSA</sequence>
<dbReference type="Proteomes" id="UP000733744">
    <property type="component" value="Unassembled WGS sequence"/>
</dbReference>
<feature type="region of interest" description="Disordered" evidence="1">
    <location>
        <begin position="83"/>
        <end position="110"/>
    </location>
</feature>
<comment type="caution">
    <text evidence="2">The sequence shown here is derived from an EMBL/GenBank/DDBJ whole genome shotgun (WGS) entry which is preliminary data.</text>
</comment>